<feature type="transmembrane region" description="Helical" evidence="2">
    <location>
        <begin position="21"/>
        <end position="41"/>
    </location>
</feature>
<feature type="compositionally biased region" description="Basic and acidic residues" evidence="1">
    <location>
        <begin position="101"/>
        <end position="118"/>
    </location>
</feature>
<protein>
    <submittedName>
        <fullName evidence="3">Uncharacterized protein</fullName>
    </submittedName>
</protein>
<feature type="transmembrane region" description="Helical" evidence="2">
    <location>
        <begin position="47"/>
        <end position="70"/>
    </location>
</feature>
<evidence type="ECO:0000313" key="4">
    <source>
        <dbReference type="Proteomes" id="UP000434475"/>
    </source>
</evidence>
<evidence type="ECO:0000256" key="2">
    <source>
        <dbReference type="SAM" id="Phobius"/>
    </source>
</evidence>
<evidence type="ECO:0000256" key="1">
    <source>
        <dbReference type="SAM" id="MobiDB-lite"/>
    </source>
</evidence>
<feature type="compositionally biased region" description="Acidic residues" evidence="1">
    <location>
        <begin position="127"/>
        <end position="140"/>
    </location>
</feature>
<comment type="caution">
    <text evidence="3">The sequence shown here is derived from an EMBL/GenBank/DDBJ whole genome shotgun (WGS) entry which is preliminary data.</text>
</comment>
<accession>A0A6I2R1M6</accession>
<dbReference type="AlphaFoldDB" id="A0A6I2R1M6"/>
<keyword evidence="2" id="KW-1133">Transmembrane helix</keyword>
<dbReference type="RefSeq" id="WP_108981674.1">
    <property type="nucleotide sequence ID" value="NZ_JAQLWY010000015.1"/>
</dbReference>
<proteinExistence type="predicted"/>
<organism evidence="3 4">
    <name type="scientific">Flavonifractor plautii</name>
    <name type="common">Fusobacterium plautii</name>
    <dbReference type="NCBI Taxonomy" id="292800"/>
    <lineage>
        <taxon>Bacteria</taxon>
        <taxon>Bacillati</taxon>
        <taxon>Bacillota</taxon>
        <taxon>Clostridia</taxon>
        <taxon>Eubacteriales</taxon>
        <taxon>Oscillospiraceae</taxon>
        <taxon>Flavonifractor</taxon>
    </lineage>
</organism>
<evidence type="ECO:0000313" key="3">
    <source>
        <dbReference type="EMBL" id="MSB20514.1"/>
    </source>
</evidence>
<keyword evidence="2" id="KW-0812">Transmembrane</keyword>
<keyword evidence="2" id="KW-0472">Membrane</keyword>
<dbReference type="Proteomes" id="UP000434475">
    <property type="component" value="Unassembled WGS sequence"/>
</dbReference>
<gene>
    <name evidence="3" type="ORF">GKE97_13435</name>
</gene>
<dbReference type="EMBL" id="WKPR01000013">
    <property type="protein sequence ID" value="MSB20514.1"/>
    <property type="molecule type" value="Genomic_DNA"/>
</dbReference>
<name>A0A6I2R1M6_FLAPL</name>
<feature type="region of interest" description="Disordered" evidence="1">
    <location>
        <begin position="82"/>
        <end position="140"/>
    </location>
</feature>
<sequence length="140" mass="15099">MFKGIKKIVRRMGQSIRKMKFIKRTLISCTLGFAAVLGGAIVFETLYYWGASHGGFLIGLGLAASQLVVYKDDIDRLVANAKGGKGSKASAEQAEGQAVPQKEEPVKTTLEEESRTLGDEFAAVGADADDGDLPEEEFRD</sequence>
<reference evidence="3 4" key="1">
    <citation type="journal article" date="2019" name="Nat. Med.">
        <title>A library of human gut bacterial isolates paired with longitudinal multiomics data enables mechanistic microbiome research.</title>
        <authorList>
            <person name="Poyet M."/>
            <person name="Groussin M."/>
            <person name="Gibbons S.M."/>
            <person name="Avila-Pacheco J."/>
            <person name="Jiang X."/>
            <person name="Kearney S.M."/>
            <person name="Perrotta A.R."/>
            <person name="Berdy B."/>
            <person name="Zhao S."/>
            <person name="Lieberman T.D."/>
            <person name="Swanson P.K."/>
            <person name="Smith M."/>
            <person name="Roesemann S."/>
            <person name="Alexander J.E."/>
            <person name="Rich S.A."/>
            <person name="Livny J."/>
            <person name="Vlamakis H."/>
            <person name="Clish C."/>
            <person name="Bullock K."/>
            <person name="Deik A."/>
            <person name="Scott J."/>
            <person name="Pierce K.A."/>
            <person name="Xavier R.J."/>
            <person name="Alm E.J."/>
        </authorList>
    </citation>
    <scope>NUCLEOTIDE SEQUENCE [LARGE SCALE GENOMIC DNA]</scope>
    <source>
        <strain evidence="3 4">BIOML-A2</strain>
    </source>
</reference>